<dbReference type="Proteomes" id="UP001302222">
    <property type="component" value="Unassembled WGS sequence"/>
</dbReference>
<dbReference type="SUPFAM" id="SSF52821">
    <property type="entry name" value="Rhodanese/Cell cycle control phosphatase"/>
    <property type="match status" value="1"/>
</dbReference>
<reference evidence="3 4" key="1">
    <citation type="submission" date="2023-12" db="EMBL/GenBank/DDBJ databases">
        <title>Novel species of the genus Arcicella isolated from rivers.</title>
        <authorList>
            <person name="Lu H."/>
        </authorList>
    </citation>
    <scope>NUCLEOTIDE SEQUENCE [LARGE SCALE GENOMIC DNA]</scope>
    <source>
        <strain evidence="3 4">DC25W</strain>
    </source>
</reference>
<sequence length="168" mass="19227">MKKLITLLIFIAINFGAIAQHIQVENTAYQLLLKTLLSHSVPEMSVNELTKKNNTVLLLDAREPKEYQISHLKDAKLVGYEKLDLSSLKNTPKNQPIVVYCSVGYRSEKVAEKLLQQGFINVHNLYGGIFEWKNQNQALVNEKGITDEVHAYDKTWGIWLKKGKKVYK</sequence>
<proteinExistence type="predicted"/>
<protein>
    <submittedName>
        <fullName evidence="3">Rhodanese-like domain-containing protein</fullName>
    </submittedName>
</protein>
<dbReference type="Gene3D" id="3.40.250.10">
    <property type="entry name" value="Rhodanese-like domain"/>
    <property type="match status" value="1"/>
</dbReference>
<feature type="signal peptide" evidence="1">
    <location>
        <begin position="1"/>
        <end position="19"/>
    </location>
</feature>
<dbReference type="EMBL" id="JAYGIM010000001">
    <property type="protein sequence ID" value="MEA5425090.1"/>
    <property type="molecule type" value="Genomic_DNA"/>
</dbReference>
<dbReference type="CDD" id="cd00158">
    <property type="entry name" value="RHOD"/>
    <property type="match status" value="1"/>
</dbReference>
<comment type="caution">
    <text evidence="3">The sequence shown here is derived from an EMBL/GenBank/DDBJ whole genome shotgun (WGS) entry which is preliminary data.</text>
</comment>
<name>A0ABU5SCT0_9BACT</name>
<dbReference type="PANTHER" id="PTHR43031:SF16">
    <property type="entry name" value="OXIDOREDUCTASE"/>
    <property type="match status" value="1"/>
</dbReference>
<evidence type="ECO:0000256" key="1">
    <source>
        <dbReference type="SAM" id="SignalP"/>
    </source>
</evidence>
<evidence type="ECO:0000313" key="4">
    <source>
        <dbReference type="Proteomes" id="UP001302222"/>
    </source>
</evidence>
<dbReference type="RefSeq" id="WP_323254948.1">
    <property type="nucleotide sequence ID" value="NZ_JAYGIM010000001.1"/>
</dbReference>
<keyword evidence="1" id="KW-0732">Signal</keyword>
<gene>
    <name evidence="3" type="ORF">VB798_00810</name>
</gene>
<dbReference type="NCBIfam" id="NF045521">
    <property type="entry name" value="rhoda_near_glyco"/>
    <property type="match status" value="1"/>
</dbReference>
<feature type="domain" description="Rhodanese" evidence="2">
    <location>
        <begin position="52"/>
        <end position="141"/>
    </location>
</feature>
<dbReference type="Pfam" id="PF00581">
    <property type="entry name" value="Rhodanese"/>
    <property type="match status" value="1"/>
</dbReference>
<evidence type="ECO:0000313" key="3">
    <source>
        <dbReference type="EMBL" id="MEA5425090.1"/>
    </source>
</evidence>
<dbReference type="PROSITE" id="PS50206">
    <property type="entry name" value="RHODANESE_3"/>
    <property type="match status" value="1"/>
</dbReference>
<dbReference type="InterPro" id="IPR001763">
    <property type="entry name" value="Rhodanese-like_dom"/>
</dbReference>
<dbReference type="InterPro" id="IPR036873">
    <property type="entry name" value="Rhodanese-like_dom_sf"/>
</dbReference>
<evidence type="ECO:0000259" key="2">
    <source>
        <dbReference type="PROSITE" id="PS50206"/>
    </source>
</evidence>
<dbReference type="SMART" id="SM00450">
    <property type="entry name" value="RHOD"/>
    <property type="match status" value="1"/>
</dbReference>
<accession>A0ABU5SCT0</accession>
<keyword evidence="4" id="KW-1185">Reference proteome</keyword>
<feature type="chain" id="PRO_5046551601" evidence="1">
    <location>
        <begin position="20"/>
        <end position="168"/>
    </location>
</feature>
<organism evidence="3 4">
    <name type="scientific">Arcicella lustrica</name>
    <dbReference type="NCBI Taxonomy" id="2984196"/>
    <lineage>
        <taxon>Bacteria</taxon>
        <taxon>Pseudomonadati</taxon>
        <taxon>Bacteroidota</taxon>
        <taxon>Cytophagia</taxon>
        <taxon>Cytophagales</taxon>
        <taxon>Flectobacillaceae</taxon>
        <taxon>Arcicella</taxon>
    </lineage>
</organism>
<dbReference type="InterPro" id="IPR050229">
    <property type="entry name" value="GlpE_sulfurtransferase"/>
</dbReference>
<dbReference type="PANTHER" id="PTHR43031">
    <property type="entry name" value="FAD-DEPENDENT OXIDOREDUCTASE"/>
    <property type="match status" value="1"/>
</dbReference>